<keyword evidence="1" id="KW-0378">Hydrolase</keyword>
<organism evidence="4 5">
    <name type="scientific">Paremcibacter congregatus</name>
    <dbReference type="NCBI Taxonomy" id="2043170"/>
    <lineage>
        <taxon>Bacteria</taxon>
        <taxon>Pseudomonadati</taxon>
        <taxon>Pseudomonadota</taxon>
        <taxon>Alphaproteobacteria</taxon>
        <taxon>Emcibacterales</taxon>
        <taxon>Emcibacteraceae</taxon>
        <taxon>Paremcibacter</taxon>
    </lineage>
</organism>
<gene>
    <name evidence="4" type="ORF">CRD36_01370</name>
</gene>
<feature type="signal peptide" evidence="2">
    <location>
        <begin position="1"/>
        <end position="19"/>
    </location>
</feature>
<dbReference type="Gene3D" id="3.40.50.1820">
    <property type="entry name" value="alpha/beta hydrolase"/>
    <property type="match status" value="1"/>
</dbReference>
<name>A0A2G4YWD7_9PROT</name>
<dbReference type="RefSeq" id="WP_099470936.1">
    <property type="nucleotide sequence ID" value="NZ_CP041025.1"/>
</dbReference>
<sequence length="633" mass="71986">MKIFMFVVWFLTFATPVMAETLPLDAFAMRPAIQRVSVSPNGKMLGMLRGQSLNGDYIMEIYSTDDMNAKPVRLGADVMEITGFTWLNDDRLWVDFRQNLNKVVDKFGGGDKTRYRYRSYLINSDGTGKWTEVPADGQVRVVSMLPKSKDEILISYDSNDNHWPDYVRYNIKNGRKKTIMRGSNKYSGGYGVDYDGDIRIATSFDISDLTVTYHVRKKNDDNWIQIETVRAMKRETFSILGFNPENENELFVQANNGEDTASIWAMDINTGKYTEKLFGLKSVDAGGILINRKPGKEGQLLGFHYATSKPKRVYIDQAEKALYEAVQDLFPEHHSRIISRSDDDASMVIFVNGPKEAGSYYLLKNKAELSFLGARYPKIKSEHLSDVKYIKYKARDGMIIPAYLTIPKGEAPFPTVIVPHGGPWVRDHPGFDEWAQFLAHHGYLVLQPNYRGSTGYGLKHWKAGDAKWGLEMQDDLDDGMNYLVEKGLADKNRLAMFGWSYGGYTAFVASTRGNNIYKCVVAGAGVSDMNKISAGLYENYFSRKVAGPFMKGVSPVEIVEKVNIPIFVIHGDIDRRVDVEHSRAFVDELKKYHKDYKYIELEGADHFSNTLFYDHKTTLYSELLDWLGNKCFK</sequence>
<evidence type="ECO:0000259" key="3">
    <source>
        <dbReference type="Pfam" id="PF00326"/>
    </source>
</evidence>
<dbReference type="OrthoDB" id="128799at2"/>
<feature type="chain" id="PRO_5013686936" evidence="2">
    <location>
        <begin position="20"/>
        <end position="633"/>
    </location>
</feature>
<dbReference type="PANTHER" id="PTHR42776">
    <property type="entry name" value="SERINE PEPTIDASE S9 FAMILY MEMBER"/>
    <property type="match status" value="1"/>
</dbReference>
<dbReference type="GO" id="GO:0004252">
    <property type="term" value="F:serine-type endopeptidase activity"/>
    <property type="evidence" value="ECO:0007669"/>
    <property type="project" value="TreeGrafter"/>
</dbReference>
<dbReference type="PANTHER" id="PTHR42776:SF27">
    <property type="entry name" value="DIPEPTIDYL PEPTIDASE FAMILY MEMBER 6"/>
    <property type="match status" value="1"/>
</dbReference>
<feature type="domain" description="Peptidase S9 prolyl oligopeptidase catalytic" evidence="3">
    <location>
        <begin position="431"/>
        <end position="629"/>
    </location>
</feature>
<dbReference type="EMBL" id="PDEM01000007">
    <property type="protein sequence ID" value="PHZ86560.1"/>
    <property type="molecule type" value="Genomic_DNA"/>
</dbReference>
<comment type="caution">
    <text evidence="4">The sequence shown here is derived from an EMBL/GenBank/DDBJ whole genome shotgun (WGS) entry which is preliminary data.</text>
</comment>
<keyword evidence="2" id="KW-0732">Signal</keyword>
<reference evidence="4 5" key="1">
    <citation type="submission" date="2017-10" db="EMBL/GenBank/DDBJ databases">
        <title>Frigbacter circumglobatus gen. nov. sp. nov., isolated from sediment cultured in situ.</title>
        <authorList>
            <person name="Zhao Z."/>
        </authorList>
    </citation>
    <scope>NUCLEOTIDE SEQUENCE [LARGE SCALE GENOMIC DNA]</scope>
    <source>
        <strain evidence="4 5">ZYL</strain>
    </source>
</reference>
<evidence type="ECO:0000256" key="2">
    <source>
        <dbReference type="SAM" id="SignalP"/>
    </source>
</evidence>
<dbReference type="AlphaFoldDB" id="A0A2G4YWD7"/>
<keyword evidence="5" id="KW-1185">Reference proteome</keyword>
<dbReference type="Proteomes" id="UP000229730">
    <property type="component" value="Unassembled WGS sequence"/>
</dbReference>
<evidence type="ECO:0000313" key="4">
    <source>
        <dbReference type="EMBL" id="PHZ86560.1"/>
    </source>
</evidence>
<accession>A0A2G4YWD7</accession>
<evidence type="ECO:0000256" key="1">
    <source>
        <dbReference type="ARBA" id="ARBA00022801"/>
    </source>
</evidence>
<dbReference type="SUPFAM" id="SSF82171">
    <property type="entry name" value="DPP6 N-terminal domain-like"/>
    <property type="match status" value="1"/>
</dbReference>
<dbReference type="InParanoid" id="A0A2G4YWD7"/>
<dbReference type="Pfam" id="PF00326">
    <property type="entry name" value="Peptidase_S9"/>
    <property type="match status" value="1"/>
</dbReference>
<dbReference type="SUPFAM" id="SSF53474">
    <property type="entry name" value="alpha/beta-Hydrolases"/>
    <property type="match status" value="1"/>
</dbReference>
<dbReference type="InterPro" id="IPR001375">
    <property type="entry name" value="Peptidase_S9_cat"/>
</dbReference>
<evidence type="ECO:0000313" key="5">
    <source>
        <dbReference type="Proteomes" id="UP000229730"/>
    </source>
</evidence>
<protein>
    <submittedName>
        <fullName evidence="4">Peptidase S9</fullName>
    </submittedName>
</protein>
<dbReference type="GO" id="GO:0006508">
    <property type="term" value="P:proteolysis"/>
    <property type="evidence" value="ECO:0007669"/>
    <property type="project" value="InterPro"/>
</dbReference>
<dbReference type="InterPro" id="IPR029058">
    <property type="entry name" value="AB_hydrolase_fold"/>
</dbReference>
<proteinExistence type="predicted"/>